<reference evidence="1" key="1">
    <citation type="submission" date="2019-11" db="EMBL/GenBank/DDBJ databases">
        <title>Nori genome reveals adaptations in red seaweeds to the harsh intertidal environment.</title>
        <authorList>
            <person name="Wang D."/>
            <person name="Mao Y."/>
        </authorList>
    </citation>
    <scope>NUCLEOTIDE SEQUENCE</scope>
    <source>
        <tissue evidence="1">Gametophyte</tissue>
    </source>
</reference>
<name>A0ACC3BRN4_PYRYE</name>
<sequence length="209" mass="24244">MAWLHQYNVVGRKIPSDEEVDTPVYRMKIFAPNAVVAQSRFWYYMRQLKKVKRAVGEILAVNEIFEHKPTTVKNFGVWLRYKSRSDTINMYKEYRDVTMSSAVEQMYMEMSGRHRARWSAIMVLKVVALAAKECKRPHTLQFHSSTVAFPMPHQRPRAPEKKYKTTFKASRPTTFISSKRDTIKDVLDAKANKAARRQPGGAAEQEENA</sequence>
<accession>A0ACC3BRN4</accession>
<organism evidence="1 2">
    <name type="scientific">Pyropia yezoensis</name>
    <name type="common">Susabi-nori</name>
    <name type="synonym">Porphyra yezoensis</name>
    <dbReference type="NCBI Taxonomy" id="2788"/>
    <lineage>
        <taxon>Eukaryota</taxon>
        <taxon>Rhodophyta</taxon>
        <taxon>Bangiophyceae</taxon>
        <taxon>Bangiales</taxon>
        <taxon>Bangiaceae</taxon>
        <taxon>Pyropia</taxon>
    </lineage>
</organism>
<keyword evidence="2" id="KW-1185">Reference proteome</keyword>
<proteinExistence type="predicted"/>
<dbReference type="EMBL" id="CM020618">
    <property type="protein sequence ID" value="KAK1860349.1"/>
    <property type="molecule type" value="Genomic_DNA"/>
</dbReference>
<evidence type="ECO:0000313" key="2">
    <source>
        <dbReference type="Proteomes" id="UP000798662"/>
    </source>
</evidence>
<dbReference type="Proteomes" id="UP000798662">
    <property type="component" value="Chromosome 1"/>
</dbReference>
<gene>
    <name evidence="1" type="ORF">I4F81_002938</name>
</gene>
<evidence type="ECO:0000313" key="1">
    <source>
        <dbReference type="EMBL" id="KAK1860349.1"/>
    </source>
</evidence>
<comment type="caution">
    <text evidence="1">The sequence shown here is derived from an EMBL/GenBank/DDBJ whole genome shotgun (WGS) entry which is preliminary data.</text>
</comment>
<protein>
    <submittedName>
        <fullName evidence="1">Uncharacterized protein</fullName>
    </submittedName>
</protein>